<dbReference type="EMBL" id="BGZK01001486">
    <property type="protein sequence ID" value="GBP80874.1"/>
    <property type="molecule type" value="Genomic_DNA"/>
</dbReference>
<sequence length="174" mass="19510">MFPTPYLKRFVPLVAAEPLPGAPDGYEAELEREHALPTSLPNADILKTNSNPTYHKPSRGARHGAACVGAEREVSSFSETINGDVARGLLKFLLSRALGDNDPVDIIEVEQHTPSRRSRVPPGSITIHAILRRYLITWKDCFSAQEADSVRLRVNDRRARRTSRPPRRRYCANK</sequence>
<dbReference type="Proteomes" id="UP000299102">
    <property type="component" value="Unassembled WGS sequence"/>
</dbReference>
<name>A0A4C1Z1F5_EUMVA</name>
<gene>
    <name evidence="1" type="ORF">EVAR_54911_1</name>
</gene>
<accession>A0A4C1Z1F5</accession>
<comment type="caution">
    <text evidence="1">The sequence shown here is derived from an EMBL/GenBank/DDBJ whole genome shotgun (WGS) entry which is preliminary data.</text>
</comment>
<dbReference type="AlphaFoldDB" id="A0A4C1Z1F5"/>
<dbReference type="OrthoDB" id="10066605at2759"/>
<protein>
    <submittedName>
        <fullName evidence="1">Uncharacterized protein</fullName>
    </submittedName>
</protein>
<reference evidence="1 2" key="1">
    <citation type="journal article" date="2019" name="Commun. Biol.">
        <title>The bagworm genome reveals a unique fibroin gene that provides high tensile strength.</title>
        <authorList>
            <person name="Kono N."/>
            <person name="Nakamura H."/>
            <person name="Ohtoshi R."/>
            <person name="Tomita M."/>
            <person name="Numata K."/>
            <person name="Arakawa K."/>
        </authorList>
    </citation>
    <scope>NUCLEOTIDE SEQUENCE [LARGE SCALE GENOMIC DNA]</scope>
</reference>
<proteinExistence type="predicted"/>
<evidence type="ECO:0000313" key="1">
    <source>
        <dbReference type="EMBL" id="GBP80874.1"/>
    </source>
</evidence>
<keyword evidence="2" id="KW-1185">Reference proteome</keyword>
<evidence type="ECO:0000313" key="2">
    <source>
        <dbReference type="Proteomes" id="UP000299102"/>
    </source>
</evidence>
<organism evidence="1 2">
    <name type="scientific">Eumeta variegata</name>
    <name type="common">Bagworm moth</name>
    <name type="synonym">Eumeta japonica</name>
    <dbReference type="NCBI Taxonomy" id="151549"/>
    <lineage>
        <taxon>Eukaryota</taxon>
        <taxon>Metazoa</taxon>
        <taxon>Ecdysozoa</taxon>
        <taxon>Arthropoda</taxon>
        <taxon>Hexapoda</taxon>
        <taxon>Insecta</taxon>
        <taxon>Pterygota</taxon>
        <taxon>Neoptera</taxon>
        <taxon>Endopterygota</taxon>
        <taxon>Lepidoptera</taxon>
        <taxon>Glossata</taxon>
        <taxon>Ditrysia</taxon>
        <taxon>Tineoidea</taxon>
        <taxon>Psychidae</taxon>
        <taxon>Oiketicinae</taxon>
        <taxon>Eumeta</taxon>
    </lineage>
</organism>